<evidence type="ECO:0000256" key="1">
    <source>
        <dbReference type="SAM" id="MobiDB-lite"/>
    </source>
</evidence>
<organism evidence="2 3">
    <name type="scientific">Hyaloscypha bicolor E</name>
    <dbReference type="NCBI Taxonomy" id="1095630"/>
    <lineage>
        <taxon>Eukaryota</taxon>
        <taxon>Fungi</taxon>
        <taxon>Dikarya</taxon>
        <taxon>Ascomycota</taxon>
        <taxon>Pezizomycotina</taxon>
        <taxon>Leotiomycetes</taxon>
        <taxon>Helotiales</taxon>
        <taxon>Hyaloscyphaceae</taxon>
        <taxon>Hyaloscypha</taxon>
        <taxon>Hyaloscypha bicolor</taxon>
    </lineage>
</organism>
<accession>A0A2J6TB12</accession>
<evidence type="ECO:0000313" key="2">
    <source>
        <dbReference type="EMBL" id="PMD60201.1"/>
    </source>
</evidence>
<protein>
    <recommendedName>
        <fullName evidence="4">Zinc-ribbon domain-containing protein</fullName>
    </recommendedName>
</protein>
<dbReference type="GeneID" id="36580584"/>
<dbReference type="AlphaFoldDB" id="A0A2J6TB12"/>
<evidence type="ECO:0008006" key="4">
    <source>
        <dbReference type="Google" id="ProtNLM"/>
    </source>
</evidence>
<evidence type="ECO:0000313" key="3">
    <source>
        <dbReference type="Proteomes" id="UP000235371"/>
    </source>
</evidence>
<dbReference type="EMBL" id="KZ613791">
    <property type="protein sequence ID" value="PMD60201.1"/>
    <property type="molecule type" value="Genomic_DNA"/>
</dbReference>
<reference evidence="2 3" key="1">
    <citation type="submission" date="2016-04" db="EMBL/GenBank/DDBJ databases">
        <title>A degradative enzymes factory behind the ericoid mycorrhizal symbiosis.</title>
        <authorList>
            <consortium name="DOE Joint Genome Institute"/>
            <person name="Martino E."/>
            <person name="Morin E."/>
            <person name="Grelet G."/>
            <person name="Kuo A."/>
            <person name="Kohler A."/>
            <person name="Daghino S."/>
            <person name="Barry K."/>
            <person name="Choi C."/>
            <person name="Cichocki N."/>
            <person name="Clum A."/>
            <person name="Copeland A."/>
            <person name="Hainaut M."/>
            <person name="Haridas S."/>
            <person name="Labutti K."/>
            <person name="Lindquist E."/>
            <person name="Lipzen A."/>
            <person name="Khouja H.-R."/>
            <person name="Murat C."/>
            <person name="Ohm R."/>
            <person name="Olson A."/>
            <person name="Spatafora J."/>
            <person name="Veneault-Fourrey C."/>
            <person name="Henrissat B."/>
            <person name="Grigoriev I."/>
            <person name="Martin F."/>
            <person name="Perotto S."/>
        </authorList>
    </citation>
    <scope>NUCLEOTIDE SEQUENCE [LARGE SCALE GENOMIC DNA]</scope>
    <source>
        <strain evidence="2 3">E</strain>
    </source>
</reference>
<proteinExistence type="predicted"/>
<dbReference type="Proteomes" id="UP000235371">
    <property type="component" value="Unassembled WGS sequence"/>
</dbReference>
<dbReference type="InParanoid" id="A0A2J6TB12"/>
<feature type="region of interest" description="Disordered" evidence="1">
    <location>
        <begin position="1"/>
        <end position="25"/>
    </location>
</feature>
<name>A0A2J6TB12_9HELO</name>
<sequence>MHGDSVQYSSGLTYGNKTTASGKSSRCTSCTYLQNARRPKTIYCAMKILDDTSSPSPTEGDIVQCKKCGTNISATQSECPSCGSKDPHN</sequence>
<keyword evidence="3" id="KW-1185">Reference proteome</keyword>
<dbReference type="RefSeq" id="XP_024737105.1">
    <property type="nucleotide sequence ID" value="XM_024872504.1"/>
</dbReference>
<gene>
    <name evidence="2" type="ORF">K444DRAFT_398833</name>
</gene>